<accession>A0AAE0BUH0</accession>
<name>A0AAE0BUH0_9CHLO</name>
<dbReference type="EMBL" id="LGRX02033264">
    <property type="protein sequence ID" value="KAK3242007.1"/>
    <property type="molecule type" value="Genomic_DNA"/>
</dbReference>
<keyword evidence="2" id="KW-1185">Reference proteome</keyword>
<evidence type="ECO:0000313" key="1">
    <source>
        <dbReference type="EMBL" id="KAK3242007.1"/>
    </source>
</evidence>
<sequence>MGVRQMSEELSSKIAAALVRTELADDRGYLQQDPRNTMWRELIAGQVPEVAKLPLEDDLSPISEELNMAYASHEIVAEFMEETLAWMAGEREIGQSTGGVAKS</sequence>
<dbReference type="PANTHER" id="PTHR35128:SF1">
    <property type="entry name" value="SECRETION-REGULATING GUANINE NUCLEOTIDE EXCHANGE FACTOR"/>
    <property type="match status" value="1"/>
</dbReference>
<reference evidence="1 2" key="1">
    <citation type="journal article" date="2015" name="Genome Biol. Evol.">
        <title>Comparative Genomics of a Bacterivorous Green Alga Reveals Evolutionary Causalities and Consequences of Phago-Mixotrophic Mode of Nutrition.</title>
        <authorList>
            <person name="Burns J.A."/>
            <person name="Paasch A."/>
            <person name="Narechania A."/>
            <person name="Kim E."/>
        </authorList>
    </citation>
    <scope>NUCLEOTIDE SEQUENCE [LARGE SCALE GENOMIC DNA]</scope>
    <source>
        <strain evidence="1 2">PLY_AMNH</strain>
    </source>
</reference>
<gene>
    <name evidence="1" type="ORF">CYMTET_48285</name>
</gene>
<proteinExistence type="predicted"/>
<evidence type="ECO:0000313" key="2">
    <source>
        <dbReference type="Proteomes" id="UP001190700"/>
    </source>
</evidence>
<dbReference type="AlphaFoldDB" id="A0AAE0BUH0"/>
<protein>
    <submittedName>
        <fullName evidence="1">Uncharacterized protein</fullName>
    </submittedName>
</protein>
<organism evidence="1 2">
    <name type="scientific">Cymbomonas tetramitiformis</name>
    <dbReference type="NCBI Taxonomy" id="36881"/>
    <lineage>
        <taxon>Eukaryota</taxon>
        <taxon>Viridiplantae</taxon>
        <taxon>Chlorophyta</taxon>
        <taxon>Pyramimonadophyceae</taxon>
        <taxon>Pyramimonadales</taxon>
        <taxon>Pyramimonadaceae</taxon>
        <taxon>Cymbomonas</taxon>
    </lineage>
</organism>
<dbReference type="PANTHER" id="PTHR35128">
    <property type="entry name" value="SECRETION-REGULATING GUANINE NUCLEOTIDE EXCHANGE FACTOR"/>
    <property type="match status" value="1"/>
</dbReference>
<comment type="caution">
    <text evidence="1">The sequence shown here is derived from an EMBL/GenBank/DDBJ whole genome shotgun (WGS) entry which is preliminary data.</text>
</comment>
<dbReference type="Proteomes" id="UP001190700">
    <property type="component" value="Unassembled WGS sequence"/>
</dbReference>